<evidence type="ECO:0000313" key="4">
    <source>
        <dbReference type="EMBL" id="NYH85685.1"/>
    </source>
</evidence>
<dbReference type="Gene3D" id="1.20.1260.10">
    <property type="match status" value="1"/>
</dbReference>
<dbReference type="InterPro" id="IPR005183">
    <property type="entry name" value="DUF305_CopM-like"/>
</dbReference>
<keyword evidence="2" id="KW-0472">Membrane</keyword>
<gene>
    <name evidence="4" type="ORF">FHR37_004536</name>
    <name evidence="5" type="ORF">SAMN05421678_103209</name>
</gene>
<feature type="region of interest" description="Disordered" evidence="1">
    <location>
        <begin position="137"/>
        <end position="162"/>
    </location>
</feature>
<dbReference type="Pfam" id="PF03713">
    <property type="entry name" value="DUF305"/>
    <property type="match status" value="1"/>
</dbReference>
<dbReference type="PANTHER" id="PTHR36933:SF1">
    <property type="entry name" value="SLL0788 PROTEIN"/>
    <property type="match status" value="1"/>
</dbReference>
<keyword evidence="2" id="KW-0812">Transmembrane</keyword>
<dbReference type="InterPro" id="IPR012347">
    <property type="entry name" value="Ferritin-like"/>
</dbReference>
<feature type="domain" description="DUF305" evidence="3">
    <location>
        <begin position="74"/>
        <end position="228"/>
    </location>
</feature>
<dbReference type="Proteomes" id="UP000199052">
    <property type="component" value="Unassembled WGS sequence"/>
</dbReference>
<evidence type="ECO:0000256" key="1">
    <source>
        <dbReference type="SAM" id="MobiDB-lite"/>
    </source>
</evidence>
<evidence type="ECO:0000256" key="2">
    <source>
        <dbReference type="SAM" id="Phobius"/>
    </source>
</evidence>
<dbReference type="AlphaFoldDB" id="A0A1I2N4F0"/>
<evidence type="ECO:0000313" key="6">
    <source>
        <dbReference type="Proteomes" id="UP000199052"/>
    </source>
</evidence>
<dbReference type="Proteomes" id="UP000533017">
    <property type="component" value="Unassembled WGS sequence"/>
</dbReference>
<evidence type="ECO:0000313" key="5">
    <source>
        <dbReference type="EMBL" id="SFF98714.1"/>
    </source>
</evidence>
<reference evidence="4 7" key="2">
    <citation type="submission" date="2020-07" db="EMBL/GenBank/DDBJ databases">
        <title>Sequencing the genomes of 1000 actinobacteria strains.</title>
        <authorList>
            <person name="Klenk H.-P."/>
        </authorList>
    </citation>
    <scope>NUCLEOTIDE SEQUENCE [LARGE SCALE GENOMIC DNA]</scope>
    <source>
        <strain evidence="4 7">DSM 45117</strain>
    </source>
</reference>
<evidence type="ECO:0000259" key="3">
    <source>
        <dbReference type="Pfam" id="PF03713"/>
    </source>
</evidence>
<dbReference type="OrthoDB" id="26872at2"/>
<organism evidence="5 6">
    <name type="scientific">Actinopolymorpha cephalotaxi</name>
    <dbReference type="NCBI Taxonomy" id="504797"/>
    <lineage>
        <taxon>Bacteria</taxon>
        <taxon>Bacillati</taxon>
        <taxon>Actinomycetota</taxon>
        <taxon>Actinomycetes</taxon>
        <taxon>Propionibacteriales</taxon>
        <taxon>Actinopolymorphaceae</taxon>
        <taxon>Actinopolymorpha</taxon>
    </lineage>
</organism>
<proteinExistence type="predicted"/>
<reference evidence="5 6" key="1">
    <citation type="submission" date="2016-10" db="EMBL/GenBank/DDBJ databases">
        <authorList>
            <person name="de Groot N.N."/>
        </authorList>
    </citation>
    <scope>NUCLEOTIDE SEQUENCE [LARGE SCALE GENOMIC DNA]</scope>
    <source>
        <strain evidence="5 6">CPCC 202808</strain>
    </source>
</reference>
<dbReference type="EMBL" id="JACBZA010000001">
    <property type="protein sequence ID" value="NYH85685.1"/>
    <property type="molecule type" value="Genomic_DNA"/>
</dbReference>
<sequence>MSAAENVVHKSAHSAARTAARTVVRGTMPRAYSVLAIAALVGVAALLAGCGGGTGTPAKPAGVTAPAGKHNAQDVEFTEEMVEHHQEVVAMSALAARKATNAQVKALAVKAKSEHAPRIAELSAWLKAWGEPVPTMGVTPHATRSPSPGKAMASPSPGAADEHELSDLRHASGKEFDKMYLDAMIHQYSEAVDESKIEKAKGLYPPAKKLATDIVAHHPAEIAKMQALSGKL</sequence>
<accession>A0A1I2N4F0</accession>
<dbReference type="STRING" id="504797.SAMN05421678_103209"/>
<dbReference type="RefSeq" id="WP_092882210.1">
    <property type="nucleotide sequence ID" value="NZ_FOOI01000003.1"/>
</dbReference>
<name>A0A1I2N4F0_9ACTN</name>
<dbReference type="EMBL" id="FOOI01000003">
    <property type="protein sequence ID" value="SFF98714.1"/>
    <property type="molecule type" value="Genomic_DNA"/>
</dbReference>
<evidence type="ECO:0000313" key="7">
    <source>
        <dbReference type="Proteomes" id="UP000533017"/>
    </source>
</evidence>
<protein>
    <submittedName>
        <fullName evidence="5">Uncharacterized conserved protein, DUF305 family</fullName>
    </submittedName>
    <submittedName>
        <fullName evidence="4">Uncharacterized protein (DUF305 family)</fullName>
    </submittedName>
</protein>
<dbReference type="PANTHER" id="PTHR36933">
    <property type="entry name" value="SLL0788 PROTEIN"/>
    <property type="match status" value="1"/>
</dbReference>
<feature type="transmembrane region" description="Helical" evidence="2">
    <location>
        <begin position="31"/>
        <end position="49"/>
    </location>
</feature>
<keyword evidence="7" id="KW-1185">Reference proteome</keyword>
<keyword evidence="2" id="KW-1133">Transmembrane helix</keyword>